<dbReference type="PRINTS" id="PR00317">
    <property type="entry name" value="EPENDYMIN"/>
</dbReference>
<dbReference type="GO" id="GO:0005509">
    <property type="term" value="F:calcium ion binding"/>
    <property type="evidence" value="ECO:0007669"/>
    <property type="project" value="InterPro"/>
</dbReference>
<evidence type="ECO:0008006" key="5">
    <source>
        <dbReference type="Google" id="ProtNLM"/>
    </source>
</evidence>
<reference evidence="3 4" key="1">
    <citation type="submission" date="2024-04" db="EMBL/GenBank/DDBJ databases">
        <authorList>
            <person name="Waldvogel A.-M."/>
            <person name="Schoenle A."/>
        </authorList>
    </citation>
    <scope>NUCLEOTIDE SEQUENCE [LARGE SCALE GENOMIC DNA]</scope>
</reference>
<evidence type="ECO:0000256" key="1">
    <source>
        <dbReference type="ARBA" id="ARBA00010771"/>
    </source>
</evidence>
<proteinExistence type="inferred from homology"/>
<comment type="similarity">
    <text evidence="1">Belongs to the ependymin family.</text>
</comment>
<gene>
    <name evidence="3" type="ORF">KC01_LOCUS29660</name>
</gene>
<dbReference type="SMART" id="SM00026">
    <property type="entry name" value="EPEND"/>
    <property type="match status" value="1"/>
</dbReference>
<dbReference type="GO" id="GO:0007160">
    <property type="term" value="P:cell-matrix adhesion"/>
    <property type="evidence" value="ECO:0007669"/>
    <property type="project" value="InterPro"/>
</dbReference>
<dbReference type="GO" id="GO:0005576">
    <property type="term" value="C:extracellular region"/>
    <property type="evidence" value="ECO:0007669"/>
    <property type="project" value="InterPro"/>
</dbReference>
<keyword evidence="4" id="KW-1185">Reference proteome</keyword>
<dbReference type="PANTHER" id="PTHR10697">
    <property type="entry name" value="MAMMALIAN EPENDYMIN-RELATED PROTEIN 1"/>
    <property type="match status" value="1"/>
</dbReference>
<dbReference type="EMBL" id="OZ035825">
    <property type="protein sequence ID" value="CAL1601768.1"/>
    <property type="molecule type" value="Genomic_DNA"/>
</dbReference>
<feature type="signal peptide" evidence="2">
    <location>
        <begin position="1"/>
        <end position="18"/>
    </location>
</feature>
<sequence>MDVLLCLCALLVLASAQAQAPKRCESPPMMSGGFSLMETNGLFNSYGKISYDNFGQKVSLQYSAPSNNTITTIKVLMLYSQKVFYEINSNRFTCKKRRLDDAFIPIHVPSDAKHMGQAILGSSSSWGMGVLVNTWYGSLPDNCTYSTVFTEVGCIPMTYSAYTPKSGFSILSTFNWVIGNVDPMDYMPPFFCPKSFSDETEAPSNFF</sequence>
<evidence type="ECO:0000313" key="3">
    <source>
        <dbReference type="EMBL" id="CAL1601768.1"/>
    </source>
</evidence>
<organism evidence="3 4">
    <name type="scientific">Knipowitschia caucasica</name>
    <name type="common">Caucasian dwarf goby</name>
    <name type="synonym">Pomatoschistus caucasicus</name>
    <dbReference type="NCBI Taxonomy" id="637954"/>
    <lineage>
        <taxon>Eukaryota</taxon>
        <taxon>Metazoa</taxon>
        <taxon>Chordata</taxon>
        <taxon>Craniata</taxon>
        <taxon>Vertebrata</taxon>
        <taxon>Euteleostomi</taxon>
        <taxon>Actinopterygii</taxon>
        <taxon>Neopterygii</taxon>
        <taxon>Teleostei</taxon>
        <taxon>Neoteleostei</taxon>
        <taxon>Acanthomorphata</taxon>
        <taxon>Gobiaria</taxon>
        <taxon>Gobiiformes</taxon>
        <taxon>Gobioidei</taxon>
        <taxon>Gobiidae</taxon>
        <taxon>Gobiinae</taxon>
        <taxon>Knipowitschia</taxon>
    </lineage>
</organism>
<name>A0AAV2LHB2_KNICA</name>
<dbReference type="GO" id="GO:0005764">
    <property type="term" value="C:lysosome"/>
    <property type="evidence" value="ECO:0007669"/>
    <property type="project" value="TreeGrafter"/>
</dbReference>
<dbReference type="InterPro" id="IPR001299">
    <property type="entry name" value="Ependymin"/>
</dbReference>
<keyword evidence="2" id="KW-0732">Signal</keyword>
<feature type="chain" id="PRO_5043517014" description="Ependymin" evidence="2">
    <location>
        <begin position="19"/>
        <end position="207"/>
    </location>
</feature>
<evidence type="ECO:0000313" key="4">
    <source>
        <dbReference type="Proteomes" id="UP001497482"/>
    </source>
</evidence>
<dbReference type="Proteomes" id="UP001497482">
    <property type="component" value="Chromosome 3"/>
</dbReference>
<dbReference type="PANTHER" id="PTHR10697:SF5">
    <property type="entry name" value="EPENDYMIN-RELATED"/>
    <property type="match status" value="1"/>
</dbReference>
<protein>
    <recommendedName>
        <fullName evidence="5">Ependymin</fullName>
    </recommendedName>
</protein>
<accession>A0AAV2LHB2</accession>
<dbReference type="AlphaFoldDB" id="A0AAV2LHB2"/>
<dbReference type="Pfam" id="PF00811">
    <property type="entry name" value="Ependymin"/>
    <property type="match status" value="1"/>
</dbReference>
<evidence type="ECO:0000256" key="2">
    <source>
        <dbReference type="SAM" id="SignalP"/>
    </source>
</evidence>